<feature type="domain" description="Hemocyanin C-terminal" evidence="5">
    <location>
        <begin position="436"/>
        <end position="671"/>
    </location>
</feature>
<gene>
    <name evidence="7" type="primary">LOC107067189</name>
</gene>
<organism evidence="6 7">
    <name type="scientific">Polistes dominula</name>
    <name type="common">European paper wasp</name>
    <name type="synonym">Vespa dominula</name>
    <dbReference type="NCBI Taxonomy" id="743375"/>
    <lineage>
        <taxon>Eukaryota</taxon>
        <taxon>Metazoa</taxon>
        <taxon>Ecdysozoa</taxon>
        <taxon>Arthropoda</taxon>
        <taxon>Hexapoda</taxon>
        <taxon>Insecta</taxon>
        <taxon>Pterygota</taxon>
        <taxon>Neoptera</taxon>
        <taxon>Endopterygota</taxon>
        <taxon>Hymenoptera</taxon>
        <taxon>Apocrita</taxon>
        <taxon>Aculeata</taxon>
        <taxon>Vespoidea</taxon>
        <taxon>Vespidae</taxon>
        <taxon>Polistinae</taxon>
        <taxon>Polistini</taxon>
        <taxon>Polistes</taxon>
    </lineage>
</organism>
<proteinExistence type="predicted"/>
<evidence type="ECO:0000313" key="7">
    <source>
        <dbReference type="RefSeq" id="XP_015177945.1"/>
    </source>
</evidence>
<dbReference type="InterPro" id="IPR000896">
    <property type="entry name" value="Hemocyanin/hexamerin_mid_dom"/>
</dbReference>
<feature type="domain" description="Hemocyanin middle" evidence="3">
    <location>
        <begin position="159"/>
        <end position="425"/>
    </location>
</feature>
<evidence type="ECO:0000259" key="4">
    <source>
        <dbReference type="Pfam" id="PF03722"/>
    </source>
</evidence>
<dbReference type="SUPFAM" id="SSF48050">
    <property type="entry name" value="Hemocyanin, N-terminal domain"/>
    <property type="match status" value="1"/>
</dbReference>
<dbReference type="Gene3D" id="2.60.40.1520">
    <property type="entry name" value="Hemocyanin, C-terminal domain"/>
    <property type="match status" value="1"/>
</dbReference>
<keyword evidence="2" id="KW-0732">Signal</keyword>
<dbReference type="Pfam" id="PF00372">
    <property type="entry name" value="Hemocyanin_M"/>
    <property type="match status" value="1"/>
</dbReference>
<dbReference type="InterPro" id="IPR008922">
    <property type="entry name" value="Di-copper_centre_dom_sf"/>
</dbReference>
<name>A0ABM1ICK8_POLDO</name>
<dbReference type="PANTHER" id="PTHR11511:SF5">
    <property type="entry name" value="FAT-BODY PROTEIN 1-RELATED"/>
    <property type="match status" value="1"/>
</dbReference>
<dbReference type="InterPro" id="IPR005203">
    <property type="entry name" value="Hemocyanin_C"/>
</dbReference>
<dbReference type="InterPro" id="IPR037020">
    <property type="entry name" value="Hemocyanin_C_sf"/>
</dbReference>
<evidence type="ECO:0000259" key="5">
    <source>
        <dbReference type="Pfam" id="PF03723"/>
    </source>
</evidence>
<dbReference type="InterPro" id="IPR014756">
    <property type="entry name" value="Ig_E-set"/>
</dbReference>
<protein>
    <submittedName>
        <fullName evidence="7">Arylphorin subunit alpha-like</fullName>
    </submittedName>
</protein>
<dbReference type="Gene3D" id="1.10.1280.10">
    <property type="entry name" value="Di-copper center containing domain from catechol oxidase"/>
    <property type="match status" value="1"/>
</dbReference>
<sequence length="682" mass="81513">MLLKEVLFLVLAALCLSNAVSIKSHTADMDFIHKQKKIYELLFYVQQNVLTDTEFYNVGRNYEIENNVDMYTDKNIVKEFVYYYKHGMLSRDAVFSPFHEEQRNEMILLFKLFYYAKDFQTFYKTAAWARLNLNPEVFSYAFYVAIFYRPDCKYIYPMPPYESNPSYFFDSSVIQEAHRIKMTHGLTPTGNTDHTDTYIIYNNYTDRSYYDEDYKLDYFMEDFGLNSYYYYFRQIFPFWLNSKEYNIPQEFRGIFYLYIHQQLIARYYLERLSNGLGEIEDFNFQKAFYPGFYSSIMFRNGVVMPQRKSYYNIPYYKNYYLKDIDILEYRIINAIDSGLVMDHSGKFVNIYTPEGLNILGNLIEGNSDTCNSRYYGMYESLVRNVFGYDFDYANKNKFVPSAMQLYSTNMRDPAFYRLFNKISNFVYRYKENLPVYSQNELNFPGVKIESVNMDKLWTYFDYCDATINNAVFFDSFKEGLSLRIKARRYCLNYKPFTYHLGVNSDKDTKAMVKIFLGPAFDSMGEDLSYLRKYYKYFVELDQFIVTLKPGMNNIERKSSESVYTMPDMMSSDSFYKKLQKAASGGEPFTYYEKLYAFPERLTLPKGTPEGMKFKLFFYLTPYDESKVVKIDLPIFGKLYYDGKPCGFPLDRPMYTYKFFTPNMYFKDVYIYNTKDAEKFSHY</sequence>
<reference evidence="7" key="1">
    <citation type="submission" date="2025-08" db="UniProtKB">
        <authorList>
            <consortium name="RefSeq"/>
        </authorList>
    </citation>
    <scope>IDENTIFICATION</scope>
    <source>
        <tissue evidence="7">Whole body</tissue>
    </source>
</reference>
<evidence type="ECO:0000313" key="6">
    <source>
        <dbReference type="Proteomes" id="UP000694924"/>
    </source>
</evidence>
<dbReference type="Pfam" id="PF03723">
    <property type="entry name" value="Hemocyanin_C"/>
    <property type="match status" value="1"/>
</dbReference>
<feature type="signal peptide" evidence="2">
    <location>
        <begin position="1"/>
        <end position="19"/>
    </location>
</feature>
<evidence type="ECO:0000256" key="2">
    <source>
        <dbReference type="SAM" id="SignalP"/>
    </source>
</evidence>
<dbReference type="Pfam" id="PF03722">
    <property type="entry name" value="Hemocyanin_N"/>
    <property type="match status" value="1"/>
</dbReference>
<dbReference type="SUPFAM" id="SSF81296">
    <property type="entry name" value="E set domains"/>
    <property type="match status" value="1"/>
</dbReference>
<dbReference type="InterPro" id="IPR036697">
    <property type="entry name" value="Hemocyanin_N_sf"/>
</dbReference>
<feature type="chain" id="PRO_5046489534" evidence="2">
    <location>
        <begin position="20"/>
        <end position="682"/>
    </location>
</feature>
<feature type="domain" description="Hemocyanin N-terminal" evidence="4">
    <location>
        <begin position="31"/>
        <end position="153"/>
    </location>
</feature>
<dbReference type="InterPro" id="IPR005204">
    <property type="entry name" value="Hemocyanin_N"/>
</dbReference>
<dbReference type="Gene3D" id="1.20.1370.10">
    <property type="entry name" value="Hemocyanin, N-terminal domain"/>
    <property type="match status" value="1"/>
</dbReference>
<accession>A0ABM1ICK8</accession>
<dbReference type="RefSeq" id="XP_015177945.1">
    <property type="nucleotide sequence ID" value="XM_015322459.1"/>
</dbReference>
<keyword evidence="1" id="KW-0758">Storage protein</keyword>
<dbReference type="InterPro" id="IPR013788">
    <property type="entry name" value="Hemocyanin/hexamerin"/>
</dbReference>
<evidence type="ECO:0000256" key="1">
    <source>
        <dbReference type="ARBA" id="ARBA00022761"/>
    </source>
</evidence>
<dbReference type="PANTHER" id="PTHR11511">
    <property type="entry name" value="LARVAL STORAGE PROTEIN/PHENOLOXIDASE"/>
    <property type="match status" value="1"/>
</dbReference>
<dbReference type="SUPFAM" id="SSF48056">
    <property type="entry name" value="Di-copper centre-containing domain"/>
    <property type="match status" value="1"/>
</dbReference>
<dbReference type="PROSITE" id="PS00210">
    <property type="entry name" value="HEMOCYANIN_2"/>
    <property type="match status" value="1"/>
</dbReference>
<keyword evidence="6" id="KW-1185">Reference proteome</keyword>
<dbReference type="PRINTS" id="PR00187">
    <property type="entry name" value="HAEMOCYANIN"/>
</dbReference>
<dbReference type="Proteomes" id="UP000694924">
    <property type="component" value="Unplaced"/>
</dbReference>
<evidence type="ECO:0000259" key="3">
    <source>
        <dbReference type="Pfam" id="PF00372"/>
    </source>
</evidence>
<dbReference type="GeneID" id="107067189"/>